<dbReference type="Pfam" id="PF20067">
    <property type="entry name" value="SSL_N"/>
    <property type="match status" value="1"/>
</dbReference>
<feature type="compositionally biased region" description="Acidic residues" evidence="5">
    <location>
        <begin position="97"/>
        <end position="109"/>
    </location>
</feature>
<evidence type="ECO:0000256" key="4">
    <source>
        <dbReference type="ARBA" id="ARBA00023180"/>
    </source>
</evidence>
<keyword evidence="6" id="KW-0472">Membrane</keyword>
<feature type="region of interest" description="Disordered" evidence="5">
    <location>
        <begin position="90"/>
        <end position="115"/>
    </location>
</feature>
<organism evidence="8 9">
    <name type="scientific">Stylosanthes scabra</name>
    <dbReference type="NCBI Taxonomy" id="79078"/>
    <lineage>
        <taxon>Eukaryota</taxon>
        <taxon>Viridiplantae</taxon>
        <taxon>Streptophyta</taxon>
        <taxon>Embryophyta</taxon>
        <taxon>Tracheophyta</taxon>
        <taxon>Spermatophyta</taxon>
        <taxon>Magnoliopsida</taxon>
        <taxon>eudicotyledons</taxon>
        <taxon>Gunneridae</taxon>
        <taxon>Pentapetalae</taxon>
        <taxon>rosids</taxon>
        <taxon>fabids</taxon>
        <taxon>Fabales</taxon>
        <taxon>Fabaceae</taxon>
        <taxon>Papilionoideae</taxon>
        <taxon>50 kb inversion clade</taxon>
        <taxon>dalbergioids sensu lato</taxon>
        <taxon>Dalbergieae</taxon>
        <taxon>Pterocarpus clade</taxon>
        <taxon>Stylosanthes</taxon>
    </lineage>
</organism>
<keyword evidence="6" id="KW-0812">Transmembrane</keyword>
<evidence type="ECO:0000313" key="9">
    <source>
        <dbReference type="Proteomes" id="UP001341840"/>
    </source>
</evidence>
<reference evidence="8 9" key="1">
    <citation type="journal article" date="2023" name="Plants (Basel)">
        <title>Bridging the Gap: Combining Genomics and Transcriptomics Approaches to Understand Stylosanthes scabra, an Orphan Legume from the Brazilian Caatinga.</title>
        <authorList>
            <person name="Ferreira-Neto J.R.C."/>
            <person name="da Silva M.D."/>
            <person name="Binneck E."/>
            <person name="de Melo N.F."/>
            <person name="da Silva R.H."/>
            <person name="de Melo A.L.T.M."/>
            <person name="Pandolfi V."/>
            <person name="Bustamante F.O."/>
            <person name="Brasileiro-Vidal A.C."/>
            <person name="Benko-Iseppon A.M."/>
        </authorList>
    </citation>
    <scope>NUCLEOTIDE SEQUENCE [LARGE SCALE GENOMIC DNA]</scope>
    <source>
        <tissue evidence="8">Leaves</tissue>
    </source>
</reference>
<evidence type="ECO:0000256" key="3">
    <source>
        <dbReference type="ARBA" id="ARBA00022554"/>
    </source>
</evidence>
<dbReference type="PANTHER" id="PTHR10426">
    <property type="entry name" value="STRICTOSIDINE SYNTHASE-RELATED"/>
    <property type="match status" value="1"/>
</dbReference>
<evidence type="ECO:0000259" key="7">
    <source>
        <dbReference type="Pfam" id="PF03088"/>
    </source>
</evidence>
<dbReference type="Pfam" id="PF03088">
    <property type="entry name" value="Str_synth"/>
    <property type="match status" value="1"/>
</dbReference>
<comment type="similarity">
    <text evidence="2">Belongs to the strictosidine synthase family.</text>
</comment>
<feature type="domain" description="Strictosidine synthase conserved region" evidence="7">
    <location>
        <begin position="176"/>
        <end position="262"/>
    </location>
</feature>
<evidence type="ECO:0000256" key="6">
    <source>
        <dbReference type="SAM" id="Phobius"/>
    </source>
</evidence>
<keyword evidence="9" id="KW-1185">Reference proteome</keyword>
<dbReference type="Proteomes" id="UP001341840">
    <property type="component" value="Unassembled WGS sequence"/>
</dbReference>
<proteinExistence type="inferred from homology"/>
<evidence type="ECO:0000256" key="1">
    <source>
        <dbReference type="ARBA" id="ARBA00004116"/>
    </source>
</evidence>
<evidence type="ECO:0000256" key="2">
    <source>
        <dbReference type="ARBA" id="ARBA00009191"/>
    </source>
</evidence>
<keyword evidence="6" id="KW-1133">Transmembrane helix</keyword>
<accession>A0ABU6WH50</accession>
<sequence length="388" mass="42505">MKAHAKAHVMGAVVAVTLAVVVVAYLYGSLKGGGVADQYVEAIPIEKAVGPESLAFDPRGEGPYTGVSDGTIIKWHPTLHRWLNFAVVTSSPRGRDDDEESKSESDEECGGSIEQQKKKEHICGRPLGLCFCNHTGELYIADAYKGLLVIGPDGGTASSVVITSHQQEPEPSTFTNSLDIDQTTGVVYFTSSSSIYQRRSYISLILSKDKIGRLMKYDPQSKQATVVLKNLTFANGVALSKDGDYILIVETTNCRVLKYCLNTPKAGTLEHFADLPGFPDNIKRSPRGGFWVGMHSRRDKLIQWILSYDWIGKLIVKVPLDITRIYSYLAKLKGSSGIAIRLSEEGDVLEIVEDLVGNSISEVEEKDGVLWVGSIDTPFAAKYKRISQ</sequence>
<dbReference type="InterPro" id="IPR011042">
    <property type="entry name" value="6-blade_b-propeller_TolB-like"/>
</dbReference>
<dbReference type="Gene3D" id="2.120.10.30">
    <property type="entry name" value="TolB, C-terminal domain"/>
    <property type="match status" value="1"/>
</dbReference>
<evidence type="ECO:0000313" key="8">
    <source>
        <dbReference type="EMBL" id="MED6184701.1"/>
    </source>
</evidence>
<dbReference type="SUPFAM" id="SSF63829">
    <property type="entry name" value="Calcium-dependent phosphotriesterase"/>
    <property type="match status" value="1"/>
</dbReference>
<feature type="transmembrane region" description="Helical" evidence="6">
    <location>
        <begin position="7"/>
        <end position="28"/>
    </location>
</feature>
<evidence type="ECO:0000256" key="5">
    <source>
        <dbReference type="SAM" id="MobiDB-lite"/>
    </source>
</evidence>
<name>A0ABU6WH50_9FABA</name>
<gene>
    <name evidence="8" type="ORF">PIB30_050077</name>
</gene>
<comment type="caution">
    <text evidence="8">The sequence shown here is derived from an EMBL/GenBank/DDBJ whole genome shotgun (WGS) entry which is preliminary data.</text>
</comment>
<comment type="subcellular location">
    <subcellularLocation>
        <location evidence="1">Vacuole</location>
    </subcellularLocation>
</comment>
<keyword evidence="4" id="KW-0325">Glycoprotein</keyword>
<dbReference type="EMBL" id="JASCZI010181584">
    <property type="protein sequence ID" value="MED6184701.1"/>
    <property type="molecule type" value="Genomic_DNA"/>
</dbReference>
<protein>
    <recommendedName>
        <fullName evidence="7">Strictosidine synthase conserved region domain-containing protein</fullName>
    </recommendedName>
</protein>
<dbReference type="PANTHER" id="PTHR10426:SF79">
    <property type="entry name" value="PROTEIN STRICTOSIDINE SYNTHASE-LIKE 2"/>
    <property type="match status" value="1"/>
</dbReference>
<keyword evidence="3" id="KW-0926">Vacuole</keyword>
<dbReference type="InterPro" id="IPR018119">
    <property type="entry name" value="Strictosidine_synth_cons-reg"/>
</dbReference>